<dbReference type="EMBL" id="MQUQ01000004">
    <property type="protein sequence ID" value="OLZ54679.1"/>
    <property type="molecule type" value="Genomic_DNA"/>
</dbReference>
<gene>
    <name evidence="1" type="ORF">BS329_09255</name>
</gene>
<proteinExistence type="predicted"/>
<dbReference type="Proteomes" id="UP000187486">
    <property type="component" value="Unassembled WGS sequence"/>
</dbReference>
<sequence>MRVGRLLARPLVLAGGVVAATAVAWIVGDVSARADSLIPDDLPGLTAPAVEVVPATAMVNRDSASSLIRKALSAEVLISSEHLDETVKSAVSTATDAAGPVRHTATALDVPDQRQLDEASRESVVVMTSDDGAPASGPAIVSSARILRGEAVHAATSLPTSRGHEVVGHHPHPRSFVHAVGKPIPPPSPTVTCGTSTSLAVACGGDLGSGAVVSGPAERNIRVSPGHGAFGHQAAQAAVIRPGVTPG</sequence>
<dbReference type="STRING" id="76021.BS329_09255"/>
<keyword evidence="2" id="KW-1185">Reference proteome</keyword>
<evidence type="ECO:0000313" key="2">
    <source>
        <dbReference type="Proteomes" id="UP000187486"/>
    </source>
</evidence>
<organism evidence="1 2">
    <name type="scientific">Amycolatopsis coloradensis</name>
    <dbReference type="NCBI Taxonomy" id="76021"/>
    <lineage>
        <taxon>Bacteria</taxon>
        <taxon>Bacillati</taxon>
        <taxon>Actinomycetota</taxon>
        <taxon>Actinomycetes</taxon>
        <taxon>Pseudonocardiales</taxon>
        <taxon>Pseudonocardiaceae</taxon>
        <taxon>Amycolatopsis</taxon>
    </lineage>
</organism>
<comment type="caution">
    <text evidence="1">The sequence shown here is derived from an EMBL/GenBank/DDBJ whole genome shotgun (WGS) entry which is preliminary data.</text>
</comment>
<reference evidence="1 2" key="1">
    <citation type="submission" date="2016-01" db="EMBL/GenBank/DDBJ databases">
        <title>Amycolatopsis coloradensis genome sequencing and assembly.</title>
        <authorList>
            <person name="Mayilraj S."/>
        </authorList>
    </citation>
    <scope>NUCLEOTIDE SEQUENCE [LARGE SCALE GENOMIC DNA]</scope>
    <source>
        <strain evidence="1 2">DSM 44225</strain>
    </source>
</reference>
<accession>A0A1R0KZA9</accession>
<protein>
    <submittedName>
        <fullName evidence="1">Uncharacterized protein</fullName>
    </submittedName>
</protein>
<evidence type="ECO:0000313" key="1">
    <source>
        <dbReference type="EMBL" id="OLZ54679.1"/>
    </source>
</evidence>
<name>A0A1R0KZA9_9PSEU</name>
<dbReference type="AlphaFoldDB" id="A0A1R0KZA9"/>